<keyword evidence="6 9" id="KW-1133">Transmembrane helix</keyword>
<evidence type="ECO:0000256" key="1">
    <source>
        <dbReference type="ARBA" id="ARBA00004389"/>
    </source>
</evidence>
<evidence type="ECO:0000256" key="8">
    <source>
        <dbReference type="ARBA" id="ARBA00023180"/>
    </source>
</evidence>
<organism evidence="11 12">
    <name type="scientific">Trypanosoma cruzi</name>
    <dbReference type="NCBI Taxonomy" id="5693"/>
    <lineage>
        <taxon>Eukaryota</taxon>
        <taxon>Discoba</taxon>
        <taxon>Euglenozoa</taxon>
        <taxon>Kinetoplastea</taxon>
        <taxon>Metakinetoplastina</taxon>
        <taxon>Trypanosomatida</taxon>
        <taxon>Trypanosomatidae</taxon>
        <taxon>Trypanosoma</taxon>
        <taxon>Schizotrypanum</taxon>
    </lineage>
</organism>
<dbReference type="VEuPathDB" id="TriTrypDB:TcCL_NonESM00847"/>
<feature type="chain" id="PRO_5015849335" description="Nicalin" evidence="10">
    <location>
        <begin position="44"/>
        <end position="604"/>
    </location>
</feature>
<gene>
    <name evidence="11" type="ORF">C4B63_8g39</name>
</gene>
<dbReference type="VEuPathDB" id="TriTrypDB:TcG_03136"/>
<evidence type="ECO:0000256" key="2">
    <source>
        <dbReference type="ARBA" id="ARBA00007717"/>
    </source>
</evidence>
<comment type="subcellular location">
    <subcellularLocation>
        <location evidence="1">Endoplasmic reticulum membrane</location>
        <topology evidence="1">Single-pass membrane protein</topology>
    </subcellularLocation>
</comment>
<evidence type="ECO:0000256" key="10">
    <source>
        <dbReference type="SAM" id="SignalP"/>
    </source>
</evidence>
<sequence>MWNSQMSPLSFRSRQPFLLVLCTLLLLQSSFFLSGTIVQPVTAARHVLKTVVHHAISYDRRLSNSENSVVSFGSQVSLLRGSIAMFNPANIASHRKQTVFIPTEQHMTTGQWEMLQDLPVRGIVVALSPVDAHNENFFQYYLARGIMRFPVYFLPQDGVAARRLTETLKTLNTSEYAVISVGESEKAVAPVTSNAVMSISLYASLNFRPKGVKKSSEVPRVLITASFDTLGVAPSASTTGGASGVAAALELWRRFNAGASLMADSKGDEASEPPSLPFGFSVLLGNTARFNYFGTSKWIASREEDEIDQYQLVICLDELLLSDTDGDDPESENGNNNDATNFFMHADESFAKSPQFAVVKETAEATAARHGIALTVLSAKTNYHHYDVQFEHEVLGHVQIPAVTFSSVRTYRIDQAFRGGRAPIPLSSINHTAGTISSKMPNILVALNRRVEFVYAFARAILGHSPANGTGTWVGSAAYMMGQLRHASEVQRGPVFSEDAGSLKYAETLEAHMKSSAATFASRHAVSTSVSVSKFRLKLPGVVLLGPYDQVMSLFVSKTLIVELALLVVALVSVGIFALFEFGAEKTGCLLFDEFAPSLPGKEA</sequence>
<name>A0A2V2VTL2_TRYCR</name>
<dbReference type="VEuPathDB" id="TriTrypDB:C4B63_8g39"/>
<evidence type="ECO:0000256" key="3">
    <source>
        <dbReference type="ARBA" id="ARBA00022692"/>
    </source>
</evidence>
<comment type="similarity">
    <text evidence="2">Belongs to the nicastrin family.</text>
</comment>
<evidence type="ECO:0000256" key="4">
    <source>
        <dbReference type="ARBA" id="ARBA00022729"/>
    </source>
</evidence>
<evidence type="ECO:0008006" key="13">
    <source>
        <dbReference type="Google" id="ProtNLM"/>
    </source>
</evidence>
<evidence type="ECO:0000313" key="12">
    <source>
        <dbReference type="Proteomes" id="UP000246121"/>
    </source>
</evidence>
<dbReference type="VEuPathDB" id="TriTrypDB:C3747_4g40"/>
<dbReference type="EMBL" id="PRFA01000008">
    <property type="protein sequence ID" value="PWU99769.1"/>
    <property type="molecule type" value="Genomic_DNA"/>
</dbReference>
<dbReference type="VEuPathDB" id="TriTrypDB:TcCLB.508879.60"/>
<keyword evidence="7 9" id="KW-0472">Membrane</keyword>
<dbReference type="VEuPathDB" id="TriTrypDB:TCSYLVIO_002308"/>
<dbReference type="VEuPathDB" id="TriTrypDB:Tc_MARK_1029"/>
<evidence type="ECO:0000256" key="7">
    <source>
        <dbReference type="ARBA" id="ARBA00023136"/>
    </source>
</evidence>
<accession>A0A2V2VTL2</accession>
<dbReference type="PANTHER" id="PTHR31826">
    <property type="entry name" value="NICALIN"/>
    <property type="match status" value="1"/>
</dbReference>
<dbReference type="VEuPathDB" id="TriTrypDB:TCDM_01274"/>
<evidence type="ECO:0000256" key="5">
    <source>
        <dbReference type="ARBA" id="ARBA00022824"/>
    </source>
</evidence>
<keyword evidence="3 9" id="KW-0812">Transmembrane</keyword>
<dbReference type="Proteomes" id="UP000246121">
    <property type="component" value="Unassembled WGS sequence"/>
</dbReference>
<proteinExistence type="inferred from homology"/>
<dbReference type="AlphaFoldDB" id="A0A2V2VTL2"/>
<keyword evidence="4 10" id="KW-0732">Signal</keyword>
<comment type="caution">
    <text evidence="11">The sequence shown here is derived from an EMBL/GenBank/DDBJ whole genome shotgun (WGS) entry which is preliminary data.</text>
</comment>
<dbReference type="VEuPathDB" id="TriTrypDB:ECC02_004644"/>
<dbReference type="Gene3D" id="3.40.630.10">
    <property type="entry name" value="Zn peptidases"/>
    <property type="match status" value="1"/>
</dbReference>
<keyword evidence="5" id="KW-0256">Endoplasmic reticulum</keyword>
<dbReference type="VEuPathDB" id="TriTrypDB:TcBrA4_0106400"/>
<protein>
    <recommendedName>
        <fullName evidence="13">Nicalin</fullName>
    </recommendedName>
</protein>
<evidence type="ECO:0000313" key="11">
    <source>
        <dbReference type="EMBL" id="PWU99769.1"/>
    </source>
</evidence>
<dbReference type="GO" id="GO:0009966">
    <property type="term" value="P:regulation of signal transduction"/>
    <property type="evidence" value="ECO:0007669"/>
    <property type="project" value="InterPro"/>
</dbReference>
<feature type="signal peptide" evidence="10">
    <location>
        <begin position="1"/>
        <end position="43"/>
    </location>
</feature>
<evidence type="ECO:0000256" key="6">
    <source>
        <dbReference type="ARBA" id="ARBA00022989"/>
    </source>
</evidence>
<keyword evidence="8" id="KW-0325">Glycoprotein</keyword>
<dbReference type="InterPro" id="IPR016574">
    <property type="entry name" value="Nicalin"/>
</dbReference>
<dbReference type="GO" id="GO:0005789">
    <property type="term" value="C:endoplasmic reticulum membrane"/>
    <property type="evidence" value="ECO:0007669"/>
    <property type="project" value="UniProtKB-SubCell"/>
</dbReference>
<feature type="transmembrane region" description="Helical" evidence="9">
    <location>
        <begin position="560"/>
        <end position="580"/>
    </location>
</feature>
<dbReference type="VEuPathDB" id="TriTrypDB:BCY84_13435"/>
<reference evidence="11 12" key="1">
    <citation type="journal article" date="2018" name="Microb. Genom.">
        <title>Expanding an expanded genome: long-read sequencing of Trypanosoma cruzi.</title>
        <authorList>
            <person name="Berna L."/>
            <person name="Rodriguez M."/>
            <person name="Chiribao M.L."/>
            <person name="Parodi-Talice A."/>
            <person name="Pita S."/>
            <person name="Rijo G."/>
            <person name="Alvarez-Valin F."/>
            <person name="Robello C."/>
        </authorList>
    </citation>
    <scope>NUCLEOTIDE SEQUENCE [LARGE SCALE GENOMIC DNA]</scope>
    <source>
        <strain evidence="11 12">Dm28c</strain>
    </source>
</reference>
<evidence type="ECO:0000256" key="9">
    <source>
        <dbReference type="SAM" id="Phobius"/>
    </source>
</evidence>